<comment type="function">
    <text evidence="12">The UvrABC repair system catalyzes the recognition and processing of DNA lesions. A damage recognition complex composed of 2 UvrA and 2 UvrB subunits scans DNA for abnormalities. Upon binding of the UvrA(2)B(2) complex to a putative damaged site, the DNA wraps around one UvrB monomer. DNA wrap is dependent on ATP binding by UvrB and probably causes local melting of the DNA helix, facilitating insertion of UvrB beta-hairpin between the DNA strands. Then UvrB probes one DNA strand for the presence of a lesion. If a lesion is found the UvrA subunits dissociate and the UvrB-DNA preincision complex is formed. This complex is subsequently bound by UvrC and the second UvrB is released. If no lesion is found, the DNA wraps around the other UvrB subunit that will check the other stand for damage.</text>
</comment>
<evidence type="ECO:0000256" key="6">
    <source>
        <dbReference type="ARBA" id="ARBA00022769"/>
    </source>
</evidence>
<dbReference type="AlphaFoldDB" id="K9XPJ0"/>
<keyword evidence="5 12" id="KW-0227">DNA damage</keyword>
<comment type="subcellular location">
    <subcellularLocation>
        <location evidence="1 12 13">Cytoplasm</location>
    </subcellularLocation>
</comment>
<dbReference type="Pfam" id="PF04851">
    <property type="entry name" value="ResIII"/>
    <property type="match status" value="1"/>
</dbReference>
<gene>
    <name evidence="12" type="primary">uvrB</name>
    <name evidence="18" type="ordered locus">Sta7437_0404</name>
</gene>
<protein>
    <recommendedName>
        <fullName evidence="11 12">UvrABC system protein B</fullName>
        <shortName evidence="12">Protein UvrB</shortName>
    </recommendedName>
    <alternativeName>
        <fullName evidence="12">Excinuclease ABC subunit B</fullName>
    </alternativeName>
</protein>
<dbReference type="InterPro" id="IPR001650">
    <property type="entry name" value="Helicase_C-like"/>
</dbReference>
<feature type="short sequence motif" description="Beta-hairpin" evidence="12">
    <location>
        <begin position="91"/>
        <end position="114"/>
    </location>
</feature>
<dbReference type="PANTHER" id="PTHR24029:SF0">
    <property type="entry name" value="UVRABC SYSTEM PROTEIN B"/>
    <property type="match status" value="1"/>
</dbReference>
<dbReference type="PANTHER" id="PTHR24029">
    <property type="entry name" value="UVRABC SYSTEM PROTEIN B"/>
    <property type="match status" value="1"/>
</dbReference>
<evidence type="ECO:0000256" key="7">
    <source>
        <dbReference type="ARBA" id="ARBA00022840"/>
    </source>
</evidence>
<evidence type="ECO:0000256" key="4">
    <source>
        <dbReference type="ARBA" id="ARBA00022741"/>
    </source>
</evidence>
<dbReference type="Pfam" id="PF17757">
    <property type="entry name" value="UvrB_inter"/>
    <property type="match status" value="1"/>
</dbReference>
<dbReference type="InterPro" id="IPR004807">
    <property type="entry name" value="UvrB"/>
</dbReference>
<dbReference type="CDD" id="cd18790">
    <property type="entry name" value="SF2_C_UvrB"/>
    <property type="match status" value="1"/>
</dbReference>
<dbReference type="STRING" id="111780.Sta7437_0404"/>
<dbReference type="GO" id="GO:0006289">
    <property type="term" value="P:nucleotide-excision repair"/>
    <property type="evidence" value="ECO:0007669"/>
    <property type="project" value="UniProtKB-UniRule"/>
</dbReference>
<evidence type="ECO:0000256" key="9">
    <source>
        <dbReference type="ARBA" id="ARBA00023204"/>
    </source>
</evidence>
<dbReference type="PATRIC" id="fig|111780.3.peg.418"/>
<dbReference type="Proteomes" id="UP000010473">
    <property type="component" value="Chromosome"/>
</dbReference>
<evidence type="ECO:0000256" key="14">
    <source>
        <dbReference type="SAM" id="Coils"/>
    </source>
</evidence>
<dbReference type="RefSeq" id="WP_015191687.1">
    <property type="nucleotide sequence ID" value="NC_019748.1"/>
</dbReference>
<comment type="domain">
    <text evidence="12">The beta-hairpin motif is involved in DNA binding.</text>
</comment>
<dbReference type="InterPro" id="IPR041471">
    <property type="entry name" value="UvrB_inter"/>
</dbReference>
<keyword evidence="14" id="KW-0175">Coiled coil</keyword>
<accession>K9XPJ0</accession>
<dbReference type="GO" id="GO:0009432">
    <property type="term" value="P:SOS response"/>
    <property type="evidence" value="ECO:0007669"/>
    <property type="project" value="UniProtKB-UniRule"/>
</dbReference>
<evidence type="ECO:0000256" key="10">
    <source>
        <dbReference type="ARBA" id="ARBA00026033"/>
    </source>
</evidence>
<evidence type="ECO:0000259" key="16">
    <source>
        <dbReference type="PROSITE" id="PS51192"/>
    </source>
</evidence>
<organism evidence="18 19">
    <name type="scientific">Stanieria cyanosphaera (strain ATCC 29371 / PCC 7437)</name>
    <dbReference type="NCBI Taxonomy" id="111780"/>
    <lineage>
        <taxon>Bacteria</taxon>
        <taxon>Bacillati</taxon>
        <taxon>Cyanobacteriota</taxon>
        <taxon>Cyanophyceae</taxon>
        <taxon>Pleurocapsales</taxon>
        <taxon>Dermocarpellaceae</taxon>
        <taxon>Stanieria</taxon>
    </lineage>
</organism>
<dbReference type="NCBIfam" id="TIGR00631">
    <property type="entry name" value="uvrb"/>
    <property type="match status" value="1"/>
</dbReference>
<dbReference type="HOGENOM" id="CLU_009621_2_1_3"/>
<dbReference type="KEGG" id="scs:Sta7437_0404"/>
<dbReference type="InterPro" id="IPR001943">
    <property type="entry name" value="UVR_dom"/>
</dbReference>
<dbReference type="InterPro" id="IPR036876">
    <property type="entry name" value="UVR_dom_sf"/>
</dbReference>
<comment type="similarity">
    <text evidence="2 12 13">Belongs to the UvrB family.</text>
</comment>
<evidence type="ECO:0000259" key="17">
    <source>
        <dbReference type="PROSITE" id="PS51194"/>
    </source>
</evidence>
<dbReference type="Gene3D" id="4.10.860.10">
    <property type="entry name" value="UVR domain"/>
    <property type="match status" value="1"/>
</dbReference>
<dbReference type="PROSITE" id="PS51194">
    <property type="entry name" value="HELICASE_CTER"/>
    <property type="match status" value="1"/>
</dbReference>
<evidence type="ECO:0000256" key="11">
    <source>
        <dbReference type="ARBA" id="ARBA00029504"/>
    </source>
</evidence>
<feature type="domain" description="UVR" evidence="15">
    <location>
        <begin position="626"/>
        <end position="661"/>
    </location>
</feature>
<feature type="domain" description="Helicase C-terminal" evidence="17">
    <location>
        <begin position="429"/>
        <end position="595"/>
    </location>
</feature>
<keyword evidence="8 12" id="KW-0267">Excision nuclease</keyword>
<dbReference type="CDD" id="cd17916">
    <property type="entry name" value="DEXHc_UvrB"/>
    <property type="match status" value="1"/>
</dbReference>
<keyword evidence="12 13" id="KW-0742">SOS response</keyword>
<dbReference type="EMBL" id="CP003653">
    <property type="protein sequence ID" value="AFZ34014.1"/>
    <property type="molecule type" value="Genomic_DNA"/>
</dbReference>
<dbReference type="InterPro" id="IPR014001">
    <property type="entry name" value="Helicase_ATP-bd"/>
</dbReference>
<dbReference type="InterPro" id="IPR024759">
    <property type="entry name" value="UvrB_YAD/RRR_dom"/>
</dbReference>
<dbReference type="OrthoDB" id="9806651at2"/>
<dbReference type="NCBIfam" id="NF003673">
    <property type="entry name" value="PRK05298.1"/>
    <property type="match status" value="1"/>
</dbReference>
<keyword evidence="4 12" id="KW-0547">Nucleotide-binding</keyword>
<dbReference type="eggNOG" id="COG0556">
    <property type="taxonomic scope" value="Bacteria"/>
</dbReference>
<dbReference type="InterPro" id="IPR027417">
    <property type="entry name" value="P-loop_NTPase"/>
</dbReference>
<dbReference type="Pfam" id="PF00271">
    <property type="entry name" value="Helicase_C"/>
    <property type="match status" value="1"/>
</dbReference>
<evidence type="ECO:0000256" key="12">
    <source>
        <dbReference type="HAMAP-Rule" id="MF_00204"/>
    </source>
</evidence>
<dbReference type="PROSITE" id="PS51192">
    <property type="entry name" value="HELICASE_ATP_BIND_1"/>
    <property type="match status" value="1"/>
</dbReference>
<feature type="domain" description="Helicase ATP-binding" evidence="16">
    <location>
        <begin position="25"/>
        <end position="176"/>
    </location>
</feature>
<evidence type="ECO:0000256" key="5">
    <source>
        <dbReference type="ARBA" id="ARBA00022763"/>
    </source>
</evidence>
<dbReference type="Pfam" id="PF12344">
    <property type="entry name" value="UvrB"/>
    <property type="match status" value="1"/>
</dbReference>
<evidence type="ECO:0000256" key="1">
    <source>
        <dbReference type="ARBA" id="ARBA00004496"/>
    </source>
</evidence>
<evidence type="ECO:0000256" key="3">
    <source>
        <dbReference type="ARBA" id="ARBA00022490"/>
    </source>
</evidence>
<keyword evidence="6 12" id="KW-0228">DNA excision</keyword>
<dbReference type="GO" id="GO:0003677">
    <property type="term" value="F:DNA binding"/>
    <property type="evidence" value="ECO:0007669"/>
    <property type="project" value="UniProtKB-UniRule"/>
</dbReference>
<evidence type="ECO:0000313" key="19">
    <source>
        <dbReference type="Proteomes" id="UP000010473"/>
    </source>
</evidence>
<dbReference type="Pfam" id="PF02151">
    <property type="entry name" value="UVR"/>
    <property type="match status" value="1"/>
</dbReference>
<dbReference type="Gene3D" id="3.40.50.300">
    <property type="entry name" value="P-loop containing nucleotide triphosphate hydrolases"/>
    <property type="match status" value="3"/>
</dbReference>
<feature type="binding site" evidence="12">
    <location>
        <begin position="38"/>
        <end position="45"/>
    </location>
    <ligand>
        <name>ATP</name>
        <dbReference type="ChEBI" id="CHEBI:30616"/>
    </ligand>
</feature>
<keyword evidence="3 12" id="KW-0963">Cytoplasm</keyword>
<sequence length="673" mass="77047">MSGFQLQAPFQATGDQPSAIAGLTKSIQAGNRFQTLLGATGTGKTFSIANVIEKIGKPTLVLAHNKTLAAQLCNELRQFFPDNAVEYFISYYDYYQPEAYIPVTDTYIEKTASINDEIDMLRHSATRSLFERQDVIVVASISCIYGLGMPAEYLKAAVPLEVGKEIDQRELLRDLVSVQYNRNDIDLERGRFRVKGDVLEIVPAYEDRIIRIEFFGDEIEALRYVDPVTGEILQSLQRISIYPARHFVTPEDQLERACHDIKTELENRLIELEQAGKLLEAQRLEQRTRYDLELLQEVGYCNGVENYSRHLAGRKPGEPPECLVDYFPKDWLLVIDESHVTVPQIRGMYNGDRARKQVLIEHGFRLPSAADNRPLKSEEFWQKVNQCIFVSATPGKWEIEQSEDRIIEQIIRPTGVIDPEIFVRPTDGQVDDLLGEIKTRINKQERVLITTLTKKMAEDLTEYFQERGVRVQYLHSEIKSIERIEILQALREGGFDVLIGVNLLREGLDLPEVSLVAILDADKEGFLRSESSIIQTIGRAARHVKGEAILYADNLTDSMARAIEETERRRNIQIAYNKRNGITPQSIIKKSSNSILAFLDISRRLNSEQLEEVYEQSDELPLEKIPELIEQLELKMKEAAKNLEFEEAAKYRDRIKHLRDKLLGHNFSKSTFR</sequence>
<dbReference type="GO" id="GO:0016887">
    <property type="term" value="F:ATP hydrolysis activity"/>
    <property type="evidence" value="ECO:0007669"/>
    <property type="project" value="InterPro"/>
</dbReference>
<keyword evidence="19" id="KW-1185">Reference proteome</keyword>
<keyword evidence="7 12" id="KW-0067">ATP-binding</keyword>
<comment type="subunit">
    <text evidence="10 12 13">Forms a heterotetramer with UvrA during the search for lesions. Interacts with UvrC in an incision complex.</text>
</comment>
<proteinExistence type="inferred from homology"/>
<dbReference type="SUPFAM" id="SSF46600">
    <property type="entry name" value="C-terminal UvrC-binding domain of UvrB"/>
    <property type="match status" value="1"/>
</dbReference>
<evidence type="ECO:0000256" key="13">
    <source>
        <dbReference type="RuleBase" id="RU003587"/>
    </source>
</evidence>
<dbReference type="SMART" id="SM00490">
    <property type="entry name" value="HELICc"/>
    <property type="match status" value="1"/>
</dbReference>
<feature type="coiled-coil region" evidence="14">
    <location>
        <begin position="622"/>
        <end position="649"/>
    </location>
</feature>
<evidence type="ECO:0000313" key="18">
    <source>
        <dbReference type="EMBL" id="AFZ34014.1"/>
    </source>
</evidence>
<dbReference type="GO" id="GO:0005524">
    <property type="term" value="F:ATP binding"/>
    <property type="evidence" value="ECO:0007669"/>
    <property type="project" value="UniProtKB-UniRule"/>
</dbReference>
<name>K9XPJ0_STAC7</name>
<dbReference type="InterPro" id="IPR006935">
    <property type="entry name" value="Helicase/UvrB_N"/>
</dbReference>
<reference evidence="19" key="1">
    <citation type="journal article" date="2013" name="Proc. Natl. Acad. Sci. U.S.A.">
        <title>Improving the coverage of the cyanobacterial phylum using diversity-driven genome sequencing.</title>
        <authorList>
            <person name="Shih P.M."/>
            <person name="Wu D."/>
            <person name="Latifi A."/>
            <person name="Axen S.D."/>
            <person name="Fewer D.P."/>
            <person name="Talla E."/>
            <person name="Calteau A."/>
            <person name="Cai F."/>
            <person name="Tandeau de Marsac N."/>
            <person name="Rippka R."/>
            <person name="Herdman M."/>
            <person name="Sivonen K."/>
            <person name="Coursin T."/>
            <person name="Laurent T."/>
            <person name="Goodwin L."/>
            <person name="Nolan M."/>
            <person name="Davenport K.W."/>
            <person name="Han C.S."/>
            <person name="Rubin E.M."/>
            <person name="Eisen J.A."/>
            <person name="Woyke T."/>
            <person name="Gugger M."/>
            <person name="Kerfeld C.A."/>
        </authorList>
    </citation>
    <scope>NUCLEOTIDE SEQUENCE [LARGE SCALE GENOMIC DNA]</scope>
    <source>
        <strain evidence="19">ATCC 29371 / PCC 7437</strain>
    </source>
</reference>
<dbReference type="GO" id="GO:0009380">
    <property type="term" value="C:excinuclease repair complex"/>
    <property type="evidence" value="ECO:0007669"/>
    <property type="project" value="InterPro"/>
</dbReference>
<dbReference type="GO" id="GO:0005737">
    <property type="term" value="C:cytoplasm"/>
    <property type="evidence" value="ECO:0007669"/>
    <property type="project" value="UniProtKB-SubCell"/>
</dbReference>
<dbReference type="SUPFAM" id="SSF52540">
    <property type="entry name" value="P-loop containing nucleoside triphosphate hydrolases"/>
    <property type="match status" value="2"/>
</dbReference>
<dbReference type="PROSITE" id="PS50151">
    <property type="entry name" value="UVR"/>
    <property type="match status" value="1"/>
</dbReference>
<evidence type="ECO:0000256" key="2">
    <source>
        <dbReference type="ARBA" id="ARBA00008533"/>
    </source>
</evidence>
<dbReference type="SMART" id="SM00487">
    <property type="entry name" value="DEXDc"/>
    <property type="match status" value="1"/>
</dbReference>
<keyword evidence="9 12" id="KW-0234">DNA repair</keyword>
<dbReference type="HAMAP" id="MF_00204">
    <property type="entry name" value="UvrB"/>
    <property type="match status" value="1"/>
</dbReference>
<evidence type="ECO:0000256" key="8">
    <source>
        <dbReference type="ARBA" id="ARBA00022881"/>
    </source>
</evidence>
<dbReference type="GO" id="GO:0009381">
    <property type="term" value="F:excinuclease ABC activity"/>
    <property type="evidence" value="ECO:0007669"/>
    <property type="project" value="UniProtKB-UniRule"/>
</dbReference>
<evidence type="ECO:0000259" key="15">
    <source>
        <dbReference type="PROSITE" id="PS50151"/>
    </source>
</evidence>